<organism evidence="1 2">
    <name type="scientific">Ancylostoma ceylanicum</name>
    <dbReference type="NCBI Taxonomy" id="53326"/>
    <lineage>
        <taxon>Eukaryota</taxon>
        <taxon>Metazoa</taxon>
        <taxon>Ecdysozoa</taxon>
        <taxon>Nematoda</taxon>
        <taxon>Chromadorea</taxon>
        <taxon>Rhabditida</taxon>
        <taxon>Rhabditina</taxon>
        <taxon>Rhabditomorpha</taxon>
        <taxon>Strongyloidea</taxon>
        <taxon>Ancylostomatidae</taxon>
        <taxon>Ancylostomatinae</taxon>
        <taxon>Ancylostoma</taxon>
    </lineage>
</organism>
<dbReference type="AlphaFoldDB" id="A0A016SH80"/>
<reference evidence="2" key="1">
    <citation type="journal article" date="2015" name="Nat. Genet.">
        <title>The genome and transcriptome of the zoonotic hookworm Ancylostoma ceylanicum identify infection-specific gene families.</title>
        <authorList>
            <person name="Schwarz E.M."/>
            <person name="Hu Y."/>
            <person name="Antoshechkin I."/>
            <person name="Miller M.M."/>
            <person name="Sternberg P.W."/>
            <person name="Aroian R.V."/>
        </authorList>
    </citation>
    <scope>NUCLEOTIDE SEQUENCE</scope>
    <source>
        <strain evidence="2">HY135</strain>
    </source>
</reference>
<comment type="caution">
    <text evidence="1">The sequence shown here is derived from an EMBL/GenBank/DDBJ whole genome shotgun (WGS) entry which is preliminary data.</text>
</comment>
<protein>
    <submittedName>
        <fullName evidence="1">Uncharacterized protein</fullName>
    </submittedName>
</protein>
<sequence length="99" mass="10848">MKLLTLLHRTIHALWQTRSMLWLSGIVGIDDSPMFSLEGNNDNKEAVENTKRQQQPLASLSHRVGGAVEQIERTVFLDAKATGTVCEVGGMIGIKGAPY</sequence>
<proteinExistence type="predicted"/>
<dbReference type="Proteomes" id="UP000024635">
    <property type="component" value="Unassembled WGS sequence"/>
</dbReference>
<gene>
    <name evidence="1" type="primary">Acey_s0228.g2860</name>
    <name evidence="1" type="ORF">Y032_0228g2860</name>
</gene>
<accession>A0A016SH80</accession>
<name>A0A016SH80_9BILA</name>
<evidence type="ECO:0000313" key="1">
    <source>
        <dbReference type="EMBL" id="EYB89716.1"/>
    </source>
</evidence>
<evidence type="ECO:0000313" key="2">
    <source>
        <dbReference type="Proteomes" id="UP000024635"/>
    </source>
</evidence>
<dbReference type="EMBL" id="JARK01001564">
    <property type="protein sequence ID" value="EYB89716.1"/>
    <property type="molecule type" value="Genomic_DNA"/>
</dbReference>
<keyword evidence="2" id="KW-1185">Reference proteome</keyword>